<keyword evidence="6 7" id="KW-0472">Membrane</keyword>
<dbReference type="EMBL" id="JBHSWI010000001">
    <property type="protein sequence ID" value="MFC6645591.1"/>
    <property type="molecule type" value="Genomic_DNA"/>
</dbReference>
<evidence type="ECO:0000256" key="2">
    <source>
        <dbReference type="ARBA" id="ARBA00006448"/>
    </source>
</evidence>
<evidence type="ECO:0000313" key="9">
    <source>
        <dbReference type="EMBL" id="MFC6645591.1"/>
    </source>
</evidence>
<evidence type="ECO:0000256" key="5">
    <source>
        <dbReference type="ARBA" id="ARBA00022989"/>
    </source>
</evidence>
<accession>A0ABW1Z8R5</accession>
<evidence type="ECO:0000256" key="1">
    <source>
        <dbReference type="ARBA" id="ARBA00004651"/>
    </source>
</evidence>
<feature type="transmembrane region" description="Helical" evidence="7">
    <location>
        <begin position="6"/>
        <end position="22"/>
    </location>
</feature>
<feature type="domain" description="YetF C-terminal" evidence="8">
    <location>
        <begin position="78"/>
        <end position="146"/>
    </location>
</feature>
<dbReference type="RefSeq" id="WP_263371952.1">
    <property type="nucleotide sequence ID" value="NZ_JAGSYD010000003.1"/>
</dbReference>
<dbReference type="Gene3D" id="3.30.240.20">
    <property type="entry name" value="bsu07140 like domains"/>
    <property type="match status" value="1"/>
</dbReference>
<gene>
    <name evidence="9" type="ORF">ACFQBQ_08350</name>
</gene>
<organism evidence="9 10">
    <name type="scientific">Granulicella cerasi</name>
    <dbReference type="NCBI Taxonomy" id="741063"/>
    <lineage>
        <taxon>Bacteria</taxon>
        <taxon>Pseudomonadati</taxon>
        <taxon>Acidobacteriota</taxon>
        <taxon>Terriglobia</taxon>
        <taxon>Terriglobales</taxon>
        <taxon>Acidobacteriaceae</taxon>
        <taxon>Granulicella</taxon>
    </lineage>
</organism>
<evidence type="ECO:0000256" key="3">
    <source>
        <dbReference type="ARBA" id="ARBA00022475"/>
    </source>
</evidence>
<proteinExistence type="inferred from homology"/>
<keyword evidence="4 7" id="KW-0812">Transmembrane</keyword>
<dbReference type="PANTHER" id="PTHR34582">
    <property type="entry name" value="UPF0702 TRANSMEMBRANE PROTEIN YCAP"/>
    <property type="match status" value="1"/>
</dbReference>
<comment type="caution">
    <text evidence="9">The sequence shown here is derived from an EMBL/GenBank/DDBJ whole genome shotgun (WGS) entry which is preliminary data.</text>
</comment>
<keyword evidence="3" id="KW-1003">Cell membrane</keyword>
<evidence type="ECO:0000256" key="6">
    <source>
        <dbReference type="ARBA" id="ARBA00023136"/>
    </source>
</evidence>
<sequence length="147" mass="16055">MPTIIHAVAGYFILLFIVRVLKRRAGSQMTLFEFVIVFLIGGVIILSTVGNDRSVTNCTCAVIAVGLIHRSLAWVKAKSPTLGAILDGTPLVIIRAGEWQPEIVKGMKLRREDIEAAARSAGVTRIEDIDYAILERNGRISVLPKDS</sequence>
<protein>
    <submittedName>
        <fullName evidence="9">DUF421 domain-containing protein</fullName>
    </submittedName>
</protein>
<keyword evidence="5 7" id="KW-1133">Transmembrane helix</keyword>
<evidence type="ECO:0000313" key="10">
    <source>
        <dbReference type="Proteomes" id="UP001596391"/>
    </source>
</evidence>
<comment type="subcellular location">
    <subcellularLocation>
        <location evidence="1">Cell membrane</location>
        <topology evidence="1">Multi-pass membrane protein</topology>
    </subcellularLocation>
</comment>
<evidence type="ECO:0000259" key="8">
    <source>
        <dbReference type="Pfam" id="PF04239"/>
    </source>
</evidence>
<keyword evidence="10" id="KW-1185">Reference proteome</keyword>
<dbReference type="InterPro" id="IPR023090">
    <property type="entry name" value="UPF0702_alpha/beta_dom_sf"/>
</dbReference>
<reference evidence="10" key="1">
    <citation type="journal article" date="2019" name="Int. J. Syst. Evol. Microbiol.">
        <title>The Global Catalogue of Microorganisms (GCM) 10K type strain sequencing project: providing services to taxonomists for standard genome sequencing and annotation.</title>
        <authorList>
            <consortium name="The Broad Institute Genomics Platform"/>
            <consortium name="The Broad Institute Genome Sequencing Center for Infectious Disease"/>
            <person name="Wu L."/>
            <person name="Ma J."/>
        </authorList>
    </citation>
    <scope>NUCLEOTIDE SEQUENCE [LARGE SCALE GENOMIC DNA]</scope>
    <source>
        <strain evidence="10">CGMCC 1.16026</strain>
    </source>
</reference>
<evidence type="ECO:0000256" key="4">
    <source>
        <dbReference type="ARBA" id="ARBA00022692"/>
    </source>
</evidence>
<dbReference type="Pfam" id="PF04239">
    <property type="entry name" value="DUF421"/>
    <property type="match status" value="1"/>
</dbReference>
<dbReference type="PANTHER" id="PTHR34582:SF6">
    <property type="entry name" value="UPF0702 TRANSMEMBRANE PROTEIN YCAP"/>
    <property type="match status" value="1"/>
</dbReference>
<name>A0ABW1Z8R5_9BACT</name>
<comment type="similarity">
    <text evidence="2">Belongs to the UPF0702 family.</text>
</comment>
<evidence type="ECO:0000256" key="7">
    <source>
        <dbReference type="SAM" id="Phobius"/>
    </source>
</evidence>
<feature type="transmembrane region" description="Helical" evidence="7">
    <location>
        <begin position="29"/>
        <end position="50"/>
    </location>
</feature>
<dbReference type="Proteomes" id="UP001596391">
    <property type="component" value="Unassembled WGS sequence"/>
</dbReference>
<dbReference type="InterPro" id="IPR007353">
    <property type="entry name" value="DUF421"/>
</dbReference>